<dbReference type="Proteomes" id="UP001075354">
    <property type="component" value="Chromosome 12"/>
</dbReference>
<accession>A0AAV7X8F4</accession>
<reference evidence="2" key="1">
    <citation type="submission" date="2022-12" db="EMBL/GenBank/DDBJ databases">
        <title>Chromosome-level genome assembly of the bean flower thrips Megalurothrips usitatus.</title>
        <authorList>
            <person name="Ma L."/>
            <person name="Liu Q."/>
            <person name="Li H."/>
            <person name="Cai W."/>
        </authorList>
    </citation>
    <scope>NUCLEOTIDE SEQUENCE</scope>
    <source>
        <strain evidence="2">Cailab_2022a</strain>
    </source>
</reference>
<keyword evidence="1" id="KW-0472">Membrane</keyword>
<protein>
    <submittedName>
        <fullName evidence="2">Uncharacterized protein</fullName>
    </submittedName>
</protein>
<sequence>MWCQSIYCDPPKRCYNISVGERCCEHTCLDDPSVRWPSRRGGSSGLTVGLATLVSALAVSLAWTQRTLGPNPTPPLT</sequence>
<name>A0AAV7X8F4_9NEOP</name>
<organism evidence="2 3">
    <name type="scientific">Megalurothrips usitatus</name>
    <name type="common">bean blossom thrips</name>
    <dbReference type="NCBI Taxonomy" id="439358"/>
    <lineage>
        <taxon>Eukaryota</taxon>
        <taxon>Metazoa</taxon>
        <taxon>Ecdysozoa</taxon>
        <taxon>Arthropoda</taxon>
        <taxon>Hexapoda</taxon>
        <taxon>Insecta</taxon>
        <taxon>Pterygota</taxon>
        <taxon>Neoptera</taxon>
        <taxon>Paraneoptera</taxon>
        <taxon>Thysanoptera</taxon>
        <taxon>Terebrantia</taxon>
        <taxon>Thripoidea</taxon>
        <taxon>Thripidae</taxon>
        <taxon>Megalurothrips</taxon>
    </lineage>
</organism>
<comment type="caution">
    <text evidence="2">The sequence shown here is derived from an EMBL/GenBank/DDBJ whole genome shotgun (WGS) entry which is preliminary data.</text>
</comment>
<keyword evidence="1" id="KW-1133">Transmembrane helix</keyword>
<evidence type="ECO:0000313" key="2">
    <source>
        <dbReference type="EMBL" id="KAJ1522220.1"/>
    </source>
</evidence>
<keyword evidence="3" id="KW-1185">Reference proteome</keyword>
<gene>
    <name evidence="2" type="ORF">ONE63_002528</name>
</gene>
<evidence type="ECO:0000256" key="1">
    <source>
        <dbReference type="SAM" id="Phobius"/>
    </source>
</evidence>
<proteinExistence type="predicted"/>
<evidence type="ECO:0000313" key="3">
    <source>
        <dbReference type="Proteomes" id="UP001075354"/>
    </source>
</evidence>
<dbReference type="EMBL" id="JAPTSV010000012">
    <property type="protein sequence ID" value="KAJ1522220.1"/>
    <property type="molecule type" value="Genomic_DNA"/>
</dbReference>
<dbReference type="AlphaFoldDB" id="A0AAV7X8F4"/>
<keyword evidence="1" id="KW-0812">Transmembrane</keyword>
<feature type="transmembrane region" description="Helical" evidence="1">
    <location>
        <begin position="45"/>
        <end position="63"/>
    </location>
</feature>